<evidence type="ECO:0000313" key="1">
    <source>
        <dbReference type="EMBL" id="RLM64389.1"/>
    </source>
</evidence>
<accession>A0A3L6PV22</accession>
<dbReference type="EMBL" id="PQIB02000015">
    <property type="protein sequence ID" value="RLM64389.1"/>
    <property type="molecule type" value="Genomic_DNA"/>
</dbReference>
<gene>
    <name evidence="1" type="ORF">C2845_PM16G01600</name>
</gene>
<evidence type="ECO:0000313" key="2">
    <source>
        <dbReference type="Proteomes" id="UP000275267"/>
    </source>
</evidence>
<name>A0A3L6PV22_PANMI</name>
<comment type="caution">
    <text evidence="1">The sequence shown here is derived from an EMBL/GenBank/DDBJ whole genome shotgun (WGS) entry which is preliminary data.</text>
</comment>
<organism evidence="1 2">
    <name type="scientific">Panicum miliaceum</name>
    <name type="common">Proso millet</name>
    <name type="synonym">Broomcorn millet</name>
    <dbReference type="NCBI Taxonomy" id="4540"/>
    <lineage>
        <taxon>Eukaryota</taxon>
        <taxon>Viridiplantae</taxon>
        <taxon>Streptophyta</taxon>
        <taxon>Embryophyta</taxon>
        <taxon>Tracheophyta</taxon>
        <taxon>Spermatophyta</taxon>
        <taxon>Magnoliopsida</taxon>
        <taxon>Liliopsida</taxon>
        <taxon>Poales</taxon>
        <taxon>Poaceae</taxon>
        <taxon>PACMAD clade</taxon>
        <taxon>Panicoideae</taxon>
        <taxon>Panicodae</taxon>
        <taxon>Paniceae</taxon>
        <taxon>Panicinae</taxon>
        <taxon>Panicum</taxon>
        <taxon>Panicum sect. Panicum</taxon>
    </lineage>
</organism>
<proteinExistence type="predicted"/>
<dbReference type="Proteomes" id="UP000275267">
    <property type="component" value="Unassembled WGS sequence"/>
</dbReference>
<dbReference type="OrthoDB" id="10433906at2759"/>
<keyword evidence="2" id="KW-1185">Reference proteome</keyword>
<reference evidence="2" key="1">
    <citation type="journal article" date="2019" name="Nat. Commun.">
        <title>The genome of broomcorn millet.</title>
        <authorList>
            <person name="Zou C."/>
            <person name="Miki D."/>
            <person name="Li D."/>
            <person name="Tang Q."/>
            <person name="Xiao L."/>
            <person name="Rajput S."/>
            <person name="Deng P."/>
            <person name="Jia W."/>
            <person name="Huang R."/>
            <person name="Zhang M."/>
            <person name="Sun Y."/>
            <person name="Hu J."/>
            <person name="Fu X."/>
            <person name="Schnable P.S."/>
            <person name="Li F."/>
            <person name="Zhang H."/>
            <person name="Feng B."/>
            <person name="Zhu X."/>
            <person name="Liu R."/>
            <person name="Schnable J.C."/>
            <person name="Zhu J.-K."/>
            <person name="Zhang H."/>
        </authorList>
    </citation>
    <scope>NUCLEOTIDE SEQUENCE [LARGE SCALE GENOMIC DNA]</scope>
</reference>
<dbReference type="AlphaFoldDB" id="A0A3L6PV22"/>
<sequence length="61" mass="7363">MVPPSVFNNPVPHEIVIDFEDLHRLYRQEHMDVNLITVFCMMQWLEEEKTHKHKVAYLDPT</sequence>
<protein>
    <submittedName>
        <fullName evidence="1">Uncharacterized protein</fullName>
    </submittedName>
</protein>